<evidence type="ECO:0000256" key="3">
    <source>
        <dbReference type="ARBA" id="ARBA00022946"/>
    </source>
</evidence>
<evidence type="ECO:0000259" key="6">
    <source>
        <dbReference type="SMART" id="SM00829"/>
    </source>
</evidence>
<dbReference type="CDD" id="cd08248">
    <property type="entry name" value="RTN4I1"/>
    <property type="match status" value="1"/>
</dbReference>
<comment type="subcellular location">
    <subcellularLocation>
        <location evidence="1">Mitochondrion</location>
    </subcellularLocation>
</comment>
<dbReference type="InterPro" id="IPR037397">
    <property type="entry name" value="RTN4IP1"/>
</dbReference>
<feature type="domain" description="Enoyl reductase (ER)" evidence="6">
    <location>
        <begin position="45"/>
        <end position="389"/>
    </location>
</feature>
<evidence type="ECO:0000313" key="8">
    <source>
        <dbReference type="Proteomes" id="UP001359485"/>
    </source>
</evidence>
<dbReference type="PANTHER" id="PTHR11695">
    <property type="entry name" value="ALCOHOL DEHYDROGENASE RELATED"/>
    <property type="match status" value="1"/>
</dbReference>
<dbReference type="InterPro" id="IPR011032">
    <property type="entry name" value="GroES-like_sf"/>
</dbReference>
<name>A0ABR1APZ2_POLSC</name>
<keyword evidence="4" id="KW-0560">Oxidoreductase</keyword>
<dbReference type="Gene3D" id="3.40.50.720">
    <property type="entry name" value="NAD(P)-binding Rossmann-like Domain"/>
    <property type="match status" value="1"/>
</dbReference>
<reference evidence="7 8" key="1">
    <citation type="submission" date="2023-09" db="EMBL/GenBank/DDBJ databases">
        <title>Genomes of two closely related lineages of the louse Polyplax serrata with different host specificities.</title>
        <authorList>
            <person name="Martinu J."/>
            <person name="Tarabai H."/>
            <person name="Stefka J."/>
            <person name="Hypsa V."/>
        </authorList>
    </citation>
    <scope>NUCLEOTIDE SEQUENCE [LARGE SCALE GENOMIC DNA]</scope>
    <source>
        <strain evidence="7">98ZLc_SE</strain>
    </source>
</reference>
<organism evidence="7 8">
    <name type="scientific">Polyplax serrata</name>
    <name type="common">Common mouse louse</name>
    <dbReference type="NCBI Taxonomy" id="468196"/>
    <lineage>
        <taxon>Eukaryota</taxon>
        <taxon>Metazoa</taxon>
        <taxon>Ecdysozoa</taxon>
        <taxon>Arthropoda</taxon>
        <taxon>Hexapoda</taxon>
        <taxon>Insecta</taxon>
        <taxon>Pterygota</taxon>
        <taxon>Neoptera</taxon>
        <taxon>Paraneoptera</taxon>
        <taxon>Psocodea</taxon>
        <taxon>Troctomorpha</taxon>
        <taxon>Phthiraptera</taxon>
        <taxon>Anoplura</taxon>
        <taxon>Polyplacidae</taxon>
        <taxon>Polyplax</taxon>
    </lineage>
</organism>
<dbReference type="SUPFAM" id="SSF51735">
    <property type="entry name" value="NAD(P)-binding Rossmann-fold domains"/>
    <property type="match status" value="1"/>
</dbReference>
<dbReference type="InterPro" id="IPR020843">
    <property type="entry name" value="ER"/>
</dbReference>
<protein>
    <recommendedName>
        <fullName evidence="6">Enoyl reductase (ER) domain-containing protein</fullName>
    </recommendedName>
</protein>
<proteinExistence type="inferred from homology"/>
<dbReference type="Proteomes" id="UP001359485">
    <property type="component" value="Unassembled WGS sequence"/>
</dbReference>
<accession>A0ABR1APZ2</accession>
<evidence type="ECO:0000313" key="7">
    <source>
        <dbReference type="EMBL" id="KAK6624317.1"/>
    </source>
</evidence>
<dbReference type="PANTHER" id="PTHR11695:SF294">
    <property type="entry name" value="RETICULON-4-INTERACTING PROTEIN 1, MITOCHONDRIAL"/>
    <property type="match status" value="1"/>
</dbReference>
<dbReference type="InterPro" id="IPR050700">
    <property type="entry name" value="YIM1/Zinc_Alcohol_DH_Fams"/>
</dbReference>
<evidence type="ECO:0000256" key="5">
    <source>
        <dbReference type="ARBA" id="ARBA00023128"/>
    </source>
</evidence>
<keyword evidence="5" id="KW-0496">Mitochondrion</keyword>
<comment type="caution">
    <text evidence="7">The sequence shown here is derived from an EMBL/GenBank/DDBJ whole genome shotgun (WGS) entry which is preliminary data.</text>
</comment>
<dbReference type="SUPFAM" id="SSF50129">
    <property type="entry name" value="GroES-like"/>
    <property type="match status" value="1"/>
</dbReference>
<evidence type="ECO:0000256" key="1">
    <source>
        <dbReference type="ARBA" id="ARBA00004173"/>
    </source>
</evidence>
<dbReference type="Gene3D" id="3.90.180.10">
    <property type="entry name" value="Medium-chain alcohol dehydrogenases, catalytic domain"/>
    <property type="match status" value="1"/>
</dbReference>
<gene>
    <name evidence="7" type="ORF">RUM44_011176</name>
</gene>
<keyword evidence="3" id="KW-0809">Transit peptide</keyword>
<dbReference type="PROSITE" id="PS01162">
    <property type="entry name" value="QOR_ZETA_CRYSTAL"/>
    <property type="match status" value="1"/>
</dbReference>
<dbReference type="InterPro" id="IPR013154">
    <property type="entry name" value="ADH-like_N"/>
</dbReference>
<dbReference type="SMART" id="SM00829">
    <property type="entry name" value="PKS_ER"/>
    <property type="match status" value="1"/>
</dbReference>
<keyword evidence="8" id="KW-1185">Reference proteome</keyword>
<dbReference type="Pfam" id="PF13602">
    <property type="entry name" value="ADH_zinc_N_2"/>
    <property type="match status" value="1"/>
</dbReference>
<dbReference type="InterPro" id="IPR036291">
    <property type="entry name" value="NAD(P)-bd_dom_sf"/>
</dbReference>
<evidence type="ECO:0000256" key="2">
    <source>
        <dbReference type="ARBA" id="ARBA00010371"/>
    </source>
</evidence>
<dbReference type="InterPro" id="IPR002364">
    <property type="entry name" value="Quin_OxRdtase/zeta-crystal_CS"/>
</dbReference>
<dbReference type="EMBL" id="JAWJWF010000046">
    <property type="protein sequence ID" value="KAK6624317.1"/>
    <property type="molecule type" value="Genomic_DNA"/>
</dbReference>
<evidence type="ECO:0000256" key="4">
    <source>
        <dbReference type="ARBA" id="ARBA00023002"/>
    </source>
</evidence>
<dbReference type="Pfam" id="PF08240">
    <property type="entry name" value="ADH_N"/>
    <property type="match status" value="1"/>
</dbReference>
<sequence length="392" mass="43169">MAFRTFIFRNSINSNRCMRLAFSTQPSVKENNKHKIKSWQVHSYGGLDELQLTLSRRPIIRNPNDVIVKVTASSVNPIDVAMLSGYGSVLLNFMRQAKACTFEEVLEFPLTLGRDFAGVVLQKGHGVTEYSIGDEVWGVVPVHDQGCHAEQVLIPKTCIKKKPDNISMTEAGSMLYAAVTAWSALKITGGLSLLPAKGKCVLVLGASGGVGTMAVQMLKLWGAHVVATCSSDAIPLVESLGVIDVIDYKENDFFEKVQEHRYDIILDCAGIGQSNAGKYVRYLKDYTFSKFITLKSPMVKNFDDNGMLAGLAKNAADLVLVNFNTGILPKTSSIRWGFFIPMETSLTEITSAVKNKSIIPCIQKTYKFDELPMAYKHCQAGHLRGKLAIDFQ</sequence>
<comment type="similarity">
    <text evidence="2">Belongs to the zinc-containing alcohol dehydrogenase family. Quinone oxidoreductase subfamily.</text>
</comment>